<feature type="transmembrane region" description="Helical" evidence="7">
    <location>
        <begin position="138"/>
        <end position="159"/>
    </location>
</feature>
<feature type="domain" description="Rhodopsin" evidence="8">
    <location>
        <begin position="43"/>
        <end position="283"/>
    </location>
</feature>
<accession>A0A4U0UGH4</accession>
<comment type="similarity">
    <text evidence="5">Belongs to the SAT4 family.</text>
</comment>
<evidence type="ECO:0000256" key="6">
    <source>
        <dbReference type="SAM" id="MobiDB-lite"/>
    </source>
</evidence>
<dbReference type="PANTHER" id="PTHR33048">
    <property type="entry name" value="PTH11-LIKE INTEGRAL MEMBRANE PROTEIN (AFU_ORTHOLOGUE AFUA_5G11245)"/>
    <property type="match status" value="1"/>
</dbReference>
<dbReference type="Pfam" id="PF20684">
    <property type="entry name" value="Fung_rhodopsin"/>
    <property type="match status" value="1"/>
</dbReference>
<keyword evidence="4 7" id="KW-0472">Membrane</keyword>
<evidence type="ECO:0000313" key="9">
    <source>
        <dbReference type="EMBL" id="TKA34584.1"/>
    </source>
</evidence>
<proteinExistence type="inferred from homology"/>
<feature type="transmembrane region" description="Helical" evidence="7">
    <location>
        <begin position="59"/>
        <end position="79"/>
    </location>
</feature>
<feature type="compositionally biased region" description="Polar residues" evidence="6">
    <location>
        <begin position="310"/>
        <end position="323"/>
    </location>
</feature>
<evidence type="ECO:0000256" key="2">
    <source>
        <dbReference type="ARBA" id="ARBA00022692"/>
    </source>
</evidence>
<dbReference type="EMBL" id="NAJP01000079">
    <property type="protein sequence ID" value="TKA34584.1"/>
    <property type="molecule type" value="Genomic_DNA"/>
</dbReference>
<feature type="transmembrane region" description="Helical" evidence="7">
    <location>
        <begin position="219"/>
        <end position="241"/>
    </location>
</feature>
<evidence type="ECO:0000256" key="5">
    <source>
        <dbReference type="ARBA" id="ARBA00038359"/>
    </source>
</evidence>
<evidence type="ECO:0000256" key="1">
    <source>
        <dbReference type="ARBA" id="ARBA00004141"/>
    </source>
</evidence>
<dbReference type="AlphaFoldDB" id="A0A4U0UGH4"/>
<evidence type="ECO:0000256" key="4">
    <source>
        <dbReference type="ARBA" id="ARBA00023136"/>
    </source>
</evidence>
<comment type="subcellular location">
    <subcellularLocation>
        <location evidence="1">Membrane</location>
        <topology evidence="1">Multi-pass membrane protein</topology>
    </subcellularLocation>
</comment>
<sequence>MSATAATAELPIHHTLQEAQHRADTLTAVTAVFLAIAWLTVSLRLWVRGLLIRCIGWDDWAMLATNVIYTVYCATAFILNDYNPELMLGLLPLDEYGAVFSEYLLATIALYITTTVAIKIALGLFFLRIMVEKWQRRVIYATVGFSAVYGLAFLFFGIFQCGNPTGYLIHSLQGNCVSRESLLSVNITAGVINALADWILATLPVFLLRKVQIPLPAKISAGCLMVLGSVGSISSMVRLVYVHDFLPGSDFFWSSVSLTTWSIIECGLCIAAASLATLRPLFRCCMENVHTLTPSLGGDSSLGGRRRAGTSESVETATWTGQSHVKHDLLLPDWNRQQKPGKTLDPRVTSSGLDGQPGPGENTKRPEAERRGHGKPTEFPSTAHVQQNEAAWSQYRRLEAGRKAKALELERIAKQTKPNNAHLQFDGALPPYHPEESKQNTRRVLASKYFSGAPEWV</sequence>
<feature type="transmembrane region" description="Helical" evidence="7">
    <location>
        <begin position="261"/>
        <end position="282"/>
    </location>
</feature>
<dbReference type="GO" id="GO:0016020">
    <property type="term" value="C:membrane"/>
    <property type="evidence" value="ECO:0007669"/>
    <property type="project" value="UniProtKB-SubCell"/>
</dbReference>
<feature type="compositionally biased region" description="Basic and acidic residues" evidence="6">
    <location>
        <begin position="362"/>
        <end position="371"/>
    </location>
</feature>
<feature type="transmembrane region" description="Helical" evidence="7">
    <location>
        <begin position="103"/>
        <end position="126"/>
    </location>
</feature>
<evidence type="ECO:0000259" key="8">
    <source>
        <dbReference type="Pfam" id="PF20684"/>
    </source>
</evidence>
<dbReference type="PANTHER" id="PTHR33048:SF96">
    <property type="entry name" value="INTEGRAL MEMBRANE PROTEIN"/>
    <property type="match status" value="1"/>
</dbReference>
<name>A0A4U0UGH4_9PEZI</name>
<dbReference type="OrthoDB" id="4682787at2759"/>
<feature type="transmembrane region" description="Helical" evidence="7">
    <location>
        <begin position="187"/>
        <end position="207"/>
    </location>
</feature>
<protein>
    <recommendedName>
        <fullName evidence="8">Rhodopsin domain-containing protein</fullName>
    </recommendedName>
</protein>
<evidence type="ECO:0000313" key="10">
    <source>
        <dbReference type="Proteomes" id="UP000310066"/>
    </source>
</evidence>
<feature type="region of interest" description="Disordered" evidence="6">
    <location>
        <begin position="296"/>
        <end position="387"/>
    </location>
</feature>
<dbReference type="InterPro" id="IPR052337">
    <property type="entry name" value="SAT4-like"/>
</dbReference>
<comment type="caution">
    <text evidence="9">The sequence shown here is derived from an EMBL/GenBank/DDBJ whole genome shotgun (WGS) entry which is preliminary data.</text>
</comment>
<reference evidence="9 10" key="1">
    <citation type="submission" date="2017-03" db="EMBL/GenBank/DDBJ databases">
        <title>Genomes of endolithic fungi from Antarctica.</title>
        <authorList>
            <person name="Coleine C."/>
            <person name="Masonjones S."/>
            <person name="Stajich J.E."/>
        </authorList>
    </citation>
    <scope>NUCLEOTIDE SEQUENCE [LARGE SCALE GENOMIC DNA]</scope>
    <source>
        <strain evidence="9 10">CCFEE 5311</strain>
    </source>
</reference>
<feature type="transmembrane region" description="Helical" evidence="7">
    <location>
        <begin position="26"/>
        <end position="47"/>
    </location>
</feature>
<dbReference type="Proteomes" id="UP000310066">
    <property type="component" value="Unassembled WGS sequence"/>
</dbReference>
<keyword evidence="3 7" id="KW-1133">Transmembrane helix</keyword>
<keyword evidence="2 7" id="KW-0812">Transmembrane</keyword>
<evidence type="ECO:0000256" key="7">
    <source>
        <dbReference type="SAM" id="Phobius"/>
    </source>
</evidence>
<organism evidence="9 10">
    <name type="scientific">Friedmanniomyces endolithicus</name>
    <dbReference type="NCBI Taxonomy" id="329885"/>
    <lineage>
        <taxon>Eukaryota</taxon>
        <taxon>Fungi</taxon>
        <taxon>Dikarya</taxon>
        <taxon>Ascomycota</taxon>
        <taxon>Pezizomycotina</taxon>
        <taxon>Dothideomycetes</taxon>
        <taxon>Dothideomycetidae</taxon>
        <taxon>Mycosphaerellales</taxon>
        <taxon>Teratosphaeriaceae</taxon>
        <taxon>Friedmanniomyces</taxon>
    </lineage>
</organism>
<dbReference type="InterPro" id="IPR049326">
    <property type="entry name" value="Rhodopsin_dom_fungi"/>
</dbReference>
<gene>
    <name evidence="9" type="ORF">B0A54_13640</name>
</gene>
<evidence type="ECO:0000256" key="3">
    <source>
        <dbReference type="ARBA" id="ARBA00022989"/>
    </source>
</evidence>